<dbReference type="Proteomes" id="UP000671995">
    <property type="component" value="Chromosome"/>
</dbReference>
<feature type="binding site" evidence="6">
    <location>
        <position position="200"/>
    </location>
    <ligand>
        <name>Zn(2+)</name>
        <dbReference type="ChEBI" id="CHEBI:29105"/>
    </ligand>
</feature>
<comment type="catalytic activity">
    <reaction evidence="1 6">
        <text>5-dehydro-4-deoxy-D-glucuronate = 3-deoxy-D-glycero-2,5-hexodiulosonate</text>
        <dbReference type="Rhea" id="RHEA:23896"/>
        <dbReference type="ChEBI" id="CHEBI:17117"/>
        <dbReference type="ChEBI" id="CHEBI:29071"/>
        <dbReference type="EC" id="5.3.1.17"/>
    </reaction>
</comment>
<protein>
    <recommendedName>
        <fullName evidence="6">4-deoxy-L-threo-5-hexosulose-uronate ketol-isomerase</fullName>
        <ecNumber evidence="6">5.3.1.17</ecNumber>
    </recommendedName>
    <alternativeName>
        <fullName evidence="6">5-keto-4-deoxyuronate isomerase</fullName>
    </alternativeName>
    <alternativeName>
        <fullName evidence="6">DKI isomerase</fullName>
    </alternativeName>
</protein>
<dbReference type="GO" id="GO:0045490">
    <property type="term" value="P:pectin catabolic process"/>
    <property type="evidence" value="ECO:0007669"/>
    <property type="project" value="UniProtKB-UniRule"/>
</dbReference>
<dbReference type="EMBL" id="CP054257">
    <property type="protein sequence ID" value="QTQ12839.1"/>
    <property type="molecule type" value="Genomic_DNA"/>
</dbReference>
<proteinExistence type="inferred from homology"/>
<evidence type="ECO:0000256" key="5">
    <source>
        <dbReference type="ARBA" id="ARBA00023235"/>
    </source>
</evidence>
<comment type="cofactor">
    <cofactor evidence="6">
        <name>Zn(2+)</name>
        <dbReference type="ChEBI" id="CHEBI:29105"/>
    </cofactor>
    <text evidence="6">Binds 1 zinc ion per subunit.</text>
</comment>
<dbReference type="InterPro" id="IPR027449">
    <property type="entry name" value="KduI_N"/>
</dbReference>
<dbReference type="InterPro" id="IPR021120">
    <property type="entry name" value="KduI/IolB_isomerase"/>
</dbReference>
<dbReference type="GO" id="GO:0008270">
    <property type="term" value="F:zinc ion binding"/>
    <property type="evidence" value="ECO:0007669"/>
    <property type="project" value="UniProtKB-UniRule"/>
</dbReference>
<evidence type="ECO:0000256" key="4">
    <source>
        <dbReference type="ARBA" id="ARBA00022833"/>
    </source>
</evidence>
<keyword evidence="5 6" id="KW-0413">Isomerase</keyword>
<dbReference type="PANTHER" id="PTHR38461:SF1">
    <property type="entry name" value="4-DEOXY-L-THREO-5-HEXOSULOSE-URONATE KETOL-ISOMERASE"/>
    <property type="match status" value="1"/>
</dbReference>
<dbReference type="AlphaFoldDB" id="A0A975IE28"/>
<sequence length="280" mass="31804">MDIRYSTGKEPFSRMNTREIRKEFLVTNIFKADEVSVVYSHIDRIVVMGAMPVKKTVDLKSGLDPMKDFGVDFFLQRREMGIINIGGSGTVNADGKSYKINNYDAMYIGAGIKDISFSSDDAKSPAKFYMTSSPAHTSYPVKVIPLSEAKHVKAGSADDANERTINQYIHPDVLDTCQLSMGLTHLEKGSVWNTMPAHTHERRMEVYFYFDVPENQTVFHFMGEPQETRHITVHNDEAVINPSWSIHSGCGTTNYTFIWAMCGENRTYTDQDWIKTEDLR</sequence>
<dbReference type="NCBIfam" id="NF002091">
    <property type="entry name" value="PRK00924.1"/>
    <property type="match status" value="1"/>
</dbReference>
<dbReference type="PANTHER" id="PTHR38461">
    <property type="entry name" value="4-DEOXY-L-THREO-5-HEXOSULOSE-URONATE KETOL-ISOMERASE"/>
    <property type="match status" value="1"/>
</dbReference>
<organism evidence="7 8">
    <name type="scientific">Treponema parvum</name>
    <dbReference type="NCBI Taxonomy" id="138851"/>
    <lineage>
        <taxon>Bacteria</taxon>
        <taxon>Pseudomonadati</taxon>
        <taxon>Spirochaetota</taxon>
        <taxon>Spirochaetia</taxon>
        <taxon>Spirochaetales</taxon>
        <taxon>Treponemataceae</taxon>
        <taxon>Treponema</taxon>
    </lineage>
</organism>
<dbReference type="CDD" id="cd20294">
    <property type="entry name" value="cupin_KduI_N"/>
    <property type="match status" value="1"/>
</dbReference>
<dbReference type="InterPro" id="IPR011051">
    <property type="entry name" value="RmlC_Cupin_sf"/>
</dbReference>
<dbReference type="EC" id="5.3.1.17" evidence="6"/>
<keyword evidence="3 6" id="KW-0479">Metal-binding</keyword>
<reference evidence="7" key="2">
    <citation type="journal article" date="2021" name="Microbiol. Resour. Announc.">
        <title>Complete Genome Sequences of Three Human Oral Treponema parvum Isolates.</title>
        <authorList>
            <person name="Zeng H."/>
            <person name="Watt R.M."/>
        </authorList>
    </citation>
    <scope>NUCLEOTIDE SEQUENCE</scope>
    <source>
        <strain evidence="7">ATCC 700773</strain>
    </source>
</reference>
<dbReference type="InterPro" id="IPR007045">
    <property type="entry name" value="KduI"/>
</dbReference>
<name>A0A975IE28_9SPIR</name>
<evidence type="ECO:0000256" key="6">
    <source>
        <dbReference type="HAMAP-Rule" id="MF_00687"/>
    </source>
</evidence>
<comment type="function">
    <text evidence="6">Catalyzes the isomerization of 5-dehydro-4-deoxy-D-glucuronate to 3-deoxy-D-glycero-2,5-hexodiulosonate.</text>
</comment>
<dbReference type="RefSeq" id="WP_210118595.1">
    <property type="nucleotide sequence ID" value="NZ_CP054257.1"/>
</dbReference>
<evidence type="ECO:0000256" key="3">
    <source>
        <dbReference type="ARBA" id="ARBA00022723"/>
    </source>
</evidence>
<dbReference type="GO" id="GO:0019698">
    <property type="term" value="P:D-galacturonate catabolic process"/>
    <property type="evidence" value="ECO:0007669"/>
    <property type="project" value="TreeGrafter"/>
</dbReference>
<comment type="pathway">
    <text evidence="6">Glycan metabolism; pectin degradation; 2-dehydro-3-deoxy-D-gluconate from pectin: step 4/5.</text>
</comment>
<reference evidence="7" key="1">
    <citation type="submission" date="2020-05" db="EMBL/GenBank/DDBJ databases">
        <authorList>
            <person name="Zeng H."/>
            <person name="Chan Y.K."/>
            <person name="Watt R.M."/>
        </authorList>
    </citation>
    <scope>NUCLEOTIDE SEQUENCE</scope>
    <source>
        <strain evidence="7">ATCC 700773</strain>
    </source>
</reference>
<dbReference type="InterPro" id="IPR014710">
    <property type="entry name" value="RmlC-like_jellyroll"/>
</dbReference>
<dbReference type="HAMAP" id="MF_00687">
    <property type="entry name" value="KduI"/>
    <property type="match status" value="1"/>
</dbReference>
<evidence type="ECO:0000313" key="8">
    <source>
        <dbReference type="Proteomes" id="UP000671995"/>
    </source>
</evidence>
<dbReference type="Gene3D" id="2.60.120.10">
    <property type="entry name" value="Jelly Rolls"/>
    <property type="match status" value="1"/>
</dbReference>
<dbReference type="Gene3D" id="2.60.120.520">
    <property type="entry name" value="pectin degrading enzyme 5-keto 4- deoxyuronate isomerase, domain 1"/>
    <property type="match status" value="1"/>
</dbReference>
<evidence type="ECO:0000313" key="7">
    <source>
        <dbReference type="EMBL" id="QTQ12839.1"/>
    </source>
</evidence>
<gene>
    <name evidence="6 7" type="primary">kduI</name>
    <name evidence="7" type="ORF">HRI96_02000</name>
</gene>
<evidence type="ECO:0000256" key="2">
    <source>
        <dbReference type="ARBA" id="ARBA00008086"/>
    </source>
</evidence>
<feature type="binding site" evidence="6">
    <location>
        <position position="247"/>
    </location>
    <ligand>
        <name>Zn(2+)</name>
        <dbReference type="ChEBI" id="CHEBI:29105"/>
    </ligand>
</feature>
<accession>A0A975IE28</accession>
<feature type="binding site" evidence="6">
    <location>
        <position position="198"/>
    </location>
    <ligand>
        <name>Zn(2+)</name>
        <dbReference type="ChEBI" id="CHEBI:29105"/>
    </ligand>
</feature>
<feature type="binding site" evidence="6">
    <location>
        <position position="205"/>
    </location>
    <ligand>
        <name>Zn(2+)</name>
        <dbReference type="ChEBI" id="CHEBI:29105"/>
    </ligand>
</feature>
<dbReference type="GO" id="GO:0042840">
    <property type="term" value="P:D-glucuronate catabolic process"/>
    <property type="evidence" value="ECO:0007669"/>
    <property type="project" value="TreeGrafter"/>
</dbReference>
<dbReference type="GO" id="GO:0008697">
    <property type="term" value="F:4-deoxy-L-threo-5-hexosulose-uronate ketol-isomerase activity"/>
    <property type="evidence" value="ECO:0007669"/>
    <property type="project" value="UniProtKB-UniRule"/>
</dbReference>
<dbReference type="CDD" id="cd20491">
    <property type="entry name" value="cupin_KduI_C"/>
    <property type="match status" value="1"/>
</dbReference>
<keyword evidence="4 6" id="KW-0862">Zinc</keyword>
<dbReference type="Pfam" id="PF04962">
    <property type="entry name" value="KduI"/>
    <property type="match status" value="1"/>
</dbReference>
<dbReference type="PIRSF" id="PIRSF006625">
    <property type="entry name" value="KduI"/>
    <property type="match status" value="1"/>
</dbReference>
<evidence type="ECO:0000256" key="1">
    <source>
        <dbReference type="ARBA" id="ARBA00000552"/>
    </source>
</evidence>
<comment type="similarity">
    <text evidence="2 6">Belongs to the KduI family.</text>
</comment>
<dbReference type="SUPFAM" id="SSF51182">
    <property type="entry name" value="RmlC-like cupins"/>
    <property type="match status" value="1"/>
</dbReference>